<keyword evidence="8" id="KW-0418">Kinase</keyword>
<dbReference type="Pfam" id="PF09202">
    <property type="entry name" value="Rio2_N"/>
    <property type="match status" value="1"/>
</dbReference>
<dbReference type="InterPro" id="IPR030484">
    <property type="entry name" value="Rio2"/>
</dbReference>
<protein>
    <recommendedName>
        <fullName evidence="13">Serine/threonine-protein kinase RIO2</fullName>
        <ecNumber evidence="3">2.7.11.1</ecNumber>
    </recommendedName>
    <alternativeName>
        <fullName evidence="14">Serine/threonine-protein kinase rio2</fullName>
    </alternativeName>
</protein>
<dbReference type="Gene3D" id="1.10.510.10">
    <property type="entry name" value="Transferase(Phosphotransferase) domain 1"/>
    <property type="match status" value="1"/>
</dbReference>
<evidence type="ECO:0000256" key="7">
    <source>
        <dbReference type="ARBA" id="ARBA00022741"/>
    </source>
</evidence>
<evidence type="ECO:0000313" key="17">
    <source>
        <dbReference type="EMBL" id="KZP31294.1"/>
    </source>
</evidence>
<dbReference type="Gene3D" id="1.10.10.10">
    <property type="entry name" value="Winged helix-like DNA-binding domain superfamily/Winged helix DNA-binding domain"/>
    <property type="match status" value="1"/>
</dbReference>
<evidence type="ECO:0000256" key="14">
    <source>
        <dbReference type="ARBA" id="ARBA00068837"/>
    </source>
</evidence>
<evidence type="ECO:0000256" key="11">
    <source>
        <dbReference type="ARBA" id="ARBA00047899"/>
    </source>
</evidence>
<evidence type="ECO:0000256" key="10">
    <source>
        <dbReference type="ARBA" id="ARBA00022842"/>
    </source>
</evidence>
<evidence type="ECO:0000256" key="13">
    <source>
        <dbReference type="ARBA" id="ARBA00068353"/>
    </source>
</evidence>
<feature type="region of interest" description="Disordered" evidence="15">
    <location>
        <begin position="325"/>
        <end position="495"/>
    </location>
</feature>
<keyword evidence="9" id="KW-0067">ATP-binding</keyword>
<comment type="catalytic activity">
    <reaction evidence="11">
        <text>L-threonyl-[protein] + ATP = O-phospho-L-threonyl-[protein] + ADP + H(+)</text>
        <dbReference type="Rhea" id="RHEA:46608"/>
        <dbReference type="Rhea" id="RHEA-COMP:11060"/>
        <dbReference type="Rhea" id="RHEA-COMP:11605"/>
        <dbReference type="ChEBI" id="CHEBI:15378"/>
        <dbReference type="ChEBI" id="CHEBI:30013"/>
        <dbReference type="ChEBI" id="CHEBI:30616"/>
        <dbReference type="ChEBI" id="CHEBI:61977"/>
        <dbReference type="ChEBI" id="CHEBI:456216"/>
        <dbReference type="EC" id="2.7.11.1"/>
    </reaction>
</comment>
<dbReference type="AlphaFoldDB" id="A0A166U446"/>
<evidence type="ECO:0000313" key="18">
    <source>
        <dbReference type="Proteomes" id="UP000076532"/>
    </source>
</evidence>
<evidence type="ECO:0000256" key="8">
    <source>
        <dbReference type="ARBA" id="ARBA00022777"/>
    </source>
</evidence>
<dbReference type="EC" id="2.7.11.1" evidence="3"/>
<dbReference type="InterPro" id="IPR000687">
    <property type="entry name" value="RIO_kinase"/>
</dbReference>
<reference evidence="17 18" key="1">
    <citation type="journal article" date="2016" name="Mol. Biol. Evol.">
        <title>Comparative Genomics of Early-Diverging Mushroom-Forming Fungi Provides Insights into the Origins of Lignocellulose Decay Capabilities.</title>
        <authorList>
            <person name="Nagy L.G."/>
            <person name="Riley R."/>
            <person name="Tritt A."/>
            <person name="Adam C."/>
            <person name="Daum C."/>
            <person name="Floudas D."/>
            <person name="Sun H."/>
            <person name="Yadav J.S."/>
            <person name="Pangilinan J."/>
            <person name="Larsson K.H."/>
            <person name="Matsuura K."/>
            <person name="Barry K."/>
            <person name="Labutti K."/>
            <person name="Kuo R."/>
            <person name="Ohm R.A."/>
            <person name="Bhattacharya S.S."/>
            <person name="Shirouzu T."/>
            <person name="Yoshinaga Y."/>
            <person name="Martin F.M."/>
            <person name="Grigoriev I.V."/>
            <person name="Hibbett D.S."/>
        </authorList>
    </citation>
    <scope>NUCLEOTIDE SEQUENCE [LARGE SCALE GENOMIC DNA]</scope>
    <source>
        <strain evidence="17 18">CBS 109695</strain>
    </source>
</reference>
<dbReference type="GO" id="GO:0046872">
    <property type="term" value="F:metal ion binding"/>
    <property type="evidence" value="ECO:0007669"/>
    <property type="project" value="UniProtKB-KW"/>
</dbReference>
<dbReference type="SMART" id="SM00090">
    <property type="entry name" value="RIO"/>
    <property type="match status" value="1"/>
</dbReference>
<evidence type="ECO:0000256" key="12">
    <source>
        <dbReference type="ARBA" id="ARBA00048679"/>
    </source>
</evidence>
<dbReference type="EMBL" id="KV417490">
    <property type="protein sequence ID" value="KZP31294.1"/>
    <property type="molecule type" value="Genomic_DNA"/>
</dbReference>
<dbReference type="GO" id="GO:0005524">
    <property type="term" value="F:ATP binding"/>
    <property type="evidence" value="ECO:0007669"/>
    <property type="project" value="UniProtKB-KW"/>
</dbReference>
<dbReference type="GO" id="GO:0005829">
    <property type="term" value="C:cytosol"/>
    <property type="evidence" value="ECO:0007669"/>
    <property type="project" value="TreeGrafter"/>
</dbReference>
<dbReference type="SUPFAM" id="SSF56112">
    <property type="entry name" value="Protein kinase-like (PK-like)"/>
    <property type="match status" value="1"/>
</dbReference>
<dbReference type="STRING" id="436010.A0A166U446"/>
<keyword evidence="5" id="KW-0808">Transferase</keyword>
<dbReference type="CDD" id="cd05144">
    <property type="entry name" value="RIO2_C"/>
    <property type="match status" value="1"/>
</dbReference>
<keyword evidence="10" id="KW-0460">Magnesium</keyword>
<dbReference type="GO" id="GO:0030490">
    <property type="term" value="P:maturation of SSU-rRNA"/>
    <property type="evidence" value="ECO:0007669"/>
    <property type="project" value="TreeGrafter"/>
</dbReference>
<dbReference type="InterPro" id="IPR018934">
    <property type="entry name" value="RIO_dom"/>
</dbReference>
<evidence type="ECO:0000256" key="1">
    <source>
        <dbReference type="ARBA" id="ARBA00001946"/>
    </source>
</evidence>
<evidence type="ECO:0000256" key="4">
    <source>
        <dbReference type="ARBA" id="ARBA00022527"/>
    </source>
</evidence>
<organism evidence="17 18">
    <name type="scientific">Athelia psychrophila</name>
    <dbReference type="NCBI Taxonomy" id="1759441"/>
    <lineage>
        <taxon>Eukaryota</taxon>
        <taxon>Fungi</taxon>
        <taxon>Dikarya</taxon>
        <taxon>Basidiomycota</taxon>
        <taxon>Agaricomycotina</taxon>
        <taxon>Agaricomycetes</taxon>
        <taxon>Agaricomycetidae</taxon>
        <taxon>Atheliales</taxon>
        <taxon>Atheliaceae</taxon>
        <taxon>Athelia</taxon>
    </lineage>
</organism>
<comment type="similarity">
    <text evidence="2">Belongs to the protein kinase superfamily. RIO-type Ser/Thr kinase family.</text>
</comment>
<feature type="domain" description="RIO kinase" evidence="16">
    <location>
        <begin position="65"/>
        <end position="293"/>
    </location>
</feature>
<evidence type="ECO:0000256" key="6">
    <source>
        <dbReference type="ARBA" id="ARBA00022723"/>
    </source>
</evidence>
<evidence type="ECO:0000259" key="16">
    <source>
        <dbReference type="SMART" id="SM00090"/>
    </source>
</evidence>
<evidence type="ECO:0000256" key="5">
    <source>
        <dbReference type="ARBA" id="ARBA00022679"/>
    </source>
</evidence>
<feature type="compositionally biased region" description="Low complexity" evidence="15">
    <location>
        <begin position="414"/>
        <end position="427"/>
    </location>
</feature>
<feature type="compositionally biased region" description="Basic and acidic residues" evidence="15">
    <location>
        <begin position="374"/>
        <end position="398"/>
    </location>
</feature>
<evidence type="ECO:0000256" key="15">
    <source>
        <dbReference type="SAM" id="MobiDB-lite"/>
    </source>
</evidence>
<comment type="cofactor">
    <cofactor evidence="1">
        <name>Mg(2+)</name>
        <dbReference type="ChEBI" id="CHEBI:18420"/>
    </cofactor>
</comment>
<dbReference type="InterPro" id="IPR036388">
    <property type="entry name" value="WH-like_DNA-bd_sf"/>
</dbReference>
<name>A0A166U446_9AGAM</name>
<feature type="compositionally biased region" description="Acidic residues" evidence="15">
    <location>
        <begin position="337"/>
        <end position="359"/>
    </location>
</feature>
<dbReference type="GO" id="GO:0030688">
    <property type="term" value="C:preribosome, small subunit precursor"/>
    <property type="evidence" value="ECO:0007669"/>
    <property type="project" value="TreeGrafter"/>
</dbReference>
<dbReference type="Pfam" id="PF01163">
    <property type="entry name" value="RIO1"/>
    <property type="match status" value="1"/>
</dbReference>
<dbReference type="Proteomes" id="UP000076532">
    <property type="component" value="Unassembled WGS sequence"/>
</dbReference>
<dbReference type="GO" id="GO:0005634">
    <property type="term" value="C:nucleus"/>
    <property type="evidence" value="ECO:0007669"/>
    <property type="project" value="TreeGrafter"/>
</dbReference>
<dbReference type="PANTHER" id="PTHR45852">
    <property type="entry name" value="SER/THR-PROTEIN KINASE RIO2"/>
    <property type="match status" value="1"/>
</dbReference>
<dbReference type="FunFam" id="1.10.10.10:FF:000053">
    <property type="entry name" value="Serine/threonine-protein kinase RIO2"/>
    <property type="match status" value="1"/>
</dbReference>
<evidence type="ECO:0000256" key="9">
    <source>
        <dbReference type="ARBA" id="ARBA00022840"/>
    </source>
</evidence>
<feature type="compositionally biased region" description="Basic and acidic residues" evidence="15">
    <location>
        <begin position="473"/>
        <end position="495"/>
    </location>
</feature>
<keyword evidence="18" id="KW-1185">Reference proteome</keyword>
<dbReference type="GO" id="GO:0004674">
    <property type="term" value="F:protein serine/threonine kinase activity"/>
    <property type="evidence" value="ECO:0007669"/>
    <property type="project" value="UniProtKB-KW"/>
</dbReference>
<dbReference type="FunFam" id="3.30.200.20:FF:000052">
    <property type="entry name" value="Serine/threonine-protein kinase RIO2"/>
    <property type="match status" value="1"/>
</dbReference>
<proteinExistence type="inferred from homology"/>
<feature type="compositionally biased region" description="Basic residues" evidence="15">
    <location>
        <begin position="455"/>
        <end position="469"/>
    </location>
</feature>
<keyword evidence="6" id="KW-0479">Metal-binding</keyword>
<comment type="catalytic activity">
    <reaction evidence="12">
        <text>L-seryl-[protein] + ATP = O-phospho-L-seryl-[protein] + ADP + H(+)</text>
        <dbReference type="Rhea" id="RHEA:17989"/>
        <dbReference type="Rhea" id="RHEA-COMP:9863"/>
        <dbReference type="Rhea" id="RHEA-COMP:11604"/>
        <dbReference type="ChEBI" id="CHEBI:15378"/>
        <dbReference type="ChEBI" id="CHEBI:29999"/>
        <dbReference type="ChEBI" id="CHEBI:30616"/>
        <dbReference type="ChEBI" id="CHEBI:83421"/>
        <dbReference type="ChEBI" id="CHEBI:456216"/>
        <dbReference type="EC" id="2.7.11.1"/>
    </reaction>
</comment>
<evidence type="ECO:0000256" key="2">
    <source>
        <dbReference type="ARBA" id="ARBA00009196"/>
    </source>
</evidence>
<keyword evidence="4" id="KW-0723">Serine/threonine-protein kinase</keyword>
<dbReference type="PANTHER" id="PTHR45852:SF1">
    <property type="entry name" value="SERINE_THREONINE-PROTEIN KINASE RIO2"/>
    <property type="match status" value="1"/>
</dbReference>
<dbReference type="InterPro" id="IPR036390">
    <property type="entry name" value="WH_DNA-bd_sf"/>
</dbReference>
<dbReference type="SUPFAM" id="SSF46785">
    <property type="entry name" value="Winged helix' DNA-binding domain"/>
    <property type="match status" value="1"/>
</dbReference>
<accession>A0A166U446</accession>
<keyword evidence="7" id="KW-0547">Nucleotide-binding</keyword>
<dbReference type="InterPro" id="IPR015285">
    <property type="entry name" value="RIO2_wHTH_N"/>
</dbReference>
<gene>
    <name evidence="17" type="ORF">FIBSPDRAFT_916935</name>
</gene>
<dbReference type="OrthoDB" id="10258631at2759"/>
<dbReference type="InterPro" id="IPR011009">
    <property type="entry name" value="Kinase-like_dom_sf"/>
</dbReference>
<dbReference type="Gene3D" id="3.30.200.20">
    <property type="entry name" value="Phosphorylase Kinase, domain 1"/>
    <property type="match status" value="1"/>
</dbReference>
<sequence length="495" mass="56245">MKLDATDLRYITSDEFRVLTAVEMGSKNHEIVPTVLIVQISGLRNGGVNKIMGSLAKRNLVARVQNAKYDGYRLTYGGYDYLAMRAMSKRDSMYSVGNQIGVGKESDIYIVADAEGNEMVLKLHRLGRISFRAIKEKRDYLGKRKSASWMYMSRLAAQKEWAFMKILHEHGFPVPKPIDQARHCILMGFQDAYPLRQINEHPSPGKLYSELMDIIVRFAHAGLIHGDYNEFNIMIHRETGDPVVIDFPQMVSTSHENAEWYFNRDVECIRTFFRRRFGYESALYPRFQKTVSDGAEREKEDGFRLDVVVAASGFSRKEAKILEEYMDAVGDNKPEGSDESDDEEEEEEEDESEDDEEVQEHDNPSPIPIETEEVQSKAENVPRDMDVSDKGTGEDAPHPSDPVSDSSAHDRQISRSPPKSRVPSPDSLAKMTESLSISASQRDIKDIVSSDLTKQRARQRQKHHSKRGAQRVGRPEGSKAKQDTRVKADKSGFWD</sequence>
<evidence type="ECO:0000256" key="3">
    <source>
        <dbReference type="ARBA" id="ARBA00012513"/>
    </source>
</evidence>